<dbReference type="Gene3D" id="2.160.20.10">
    <property type="entry name" value="Single-stranded right-handed beta-helix, Pectin lyase-like"/>
    <property type="match status" value="1"/>
</dbReference>
<feature type="region of interest" description="Disordered" evidence="12">
    <location>
        <begin position="507"/>
        <end position="537"/>
    </location>
</feature>
<dbReference type="PROSITE" id="PS00503">
    <property type="entry name" value="PECTINESTERASE_2"/>
    <property type="match status" value="1"/>
</dbReference>
<dbReference type="Proteomes" id="UP000595140">
    <property type="component" value="Unassembled WGS sequence"/>
</dbReference>
<comment type="pathway">
    <text evidence="2 11">Glycan metabolism; pectin degradation; 2-dehydro-3-deoxy-D-gluconate from pectin: step 1/5.</text>
</comment>
<sequence length="672" mass="73162">MAIIEEALKALVDQQKVFAIQMEQQNHKIEDQQAMFGQIMEQIKSIAQGESTSTPGSNRNQERRSESDNPRQLHFNPKNPLLPPEDMLDSFIRCPKPHLKAYVRAFKPESLAEAIEYARCQEETVQAIKELRRDSNKSTNDTVVSTWEGLGVPSDSCKKLVKEKRENERETGVLFALHVAVKGDSSVLLGTRVDAVVAEDGSGQFRTIGEAIKAAPEKSVRKFVIYVKAGVYYEKVVVDEEKTNLTIIGAGMDATIVSGNLSHMGGYDLINTSTFAVFAKDFTAYDIGFHNTAGPAMGQAVALAVAGDRGAFYRCKISGYQDTLFAQSNRQYFRDCAIYGTVDFIFGDSAAVFQNCAIRPRKPLPGQFNAITAQGRLEPGGKSGFSFQNCDVSPAEDLAGVRTFLGRPWKSHCRVVFSNTYMASFIDRRGWAAWSGDDDSPPPPDTIYYAEFGNYGPGADTASRVRWKGLHLGASGSTEARTFSADSFIEASSWILPEPTRVITVLNPPSTAGEPVEGEENGVGPEPEGREREPEVKERGIAPELLRNGMEPEPENGVGSEPAGEPIVAPEPAVKGNAPEPAENVFLKLDVGFELLQLVMWLEYFLLQLVVELQVQRDCGGGGWCRWSENGSMVELAATAGLAARRGVATVEAVVGGLDGGKAGKGRIGRVF</sequence>
<feature type="region of interest" description="Disordered" evidence="12">
    <location>
        <begin position="48"/>
        <end position="82"/>
    </location>
</feature>
<evidence type="ECO:0000256" key="12">
    <source>
        <dbReference type="SAM" id="MobiDB-lite"/>
    </source>
</evidence>
<organism evidence="14 15">
    <name type="scientific">Cuscuta campestris</name>
    <dbReference type="NCBI Taxonomy" id="132261"/>
    <lineage>
        <taxon>Eukaryota</taxon>
        <taxon>Viridiplantae</taxon>
        <taxon>Streptophyta</taxon>
        <taxon>Embryophyta</taxon>
        <taxon>Tracheophyta</taxon>
        <taxon>Spermatophyta</taxon>
        <taxon>Magnoliopsida</taxon>
        <taxon>eudicotyledons</taxon>
        <taxon>Gunneridae</taxon>
        <taxon>Pentapetalae</taxon>
        <taxon>asterids</taxon>
        <taxon>lamiids</taxon>
        <taxon>Solanales</taxon>
        <taxon>Convolvulaceae</taxon>
        <taxon>Cuscuteae</taxon>
        <taxon>Cuscuta</taxon>
        <taxon>Cuscuta subgen. Grammica</taxon>
        <taxon>Cuscuta sect. Cleistogrammica</taxon>
    </lineage>
</organism>
<dbReference type="InterPro" id="IPR011050">
    <property type="entry name" value="Pectin_lyase_fold/virulence"/>
</dbReference>
<evidence type="ECO:0000256" key="11">
    <source>
        <dbReference type="RuleBase" id="RU000589"/>
    </source>
</evidence>
<evidence type="ECO:0000256" key="6">
    <source>
        <dbReference type="ARBA" id="ARBA00022801"/>
    </source>
</evidence>
<keyword evidence="7 11" id="KW-0063">Aspartyl esterase</keyword>
<evidence type="ECO:0000256" key="10">
    <source>
        <dbReference type="PROSITE-ProRule" id="PRU10040"/>
    </source>
</evidence>
<evidence type="ECO:0000256" key="4">
    <source>
        <dbReference type="ARBA" id="ARBA00022512"/>
    </source>
</evidence>
<dbReference type="EMBL" id="OOIL02001093">
    <property type="protein sequence ID" value="VFQ71930.1"/>
    <property type="molecule type" value="Genomic_DNA"/>
</dbReference>
<comment type="catalytic activity">
    <reaction evidence="9 11">
        <text>[(1-&gt;4)-alpha-D-galacturonosyl methyl ester](n) + n H2O = [(1-&gt;4)-alpha-D-galacturonosyl](n) + n methanol + n H(+)</text>
        <dbReference type="Rhea" id="RHEA:22380"/>
        <dbReference type="Rhea" id="RHEA-COMP:14570"/>
        <dbReference type="Rhea" id="RHEA-COMP:14573"/>
        <dbReference type="ChEBI" id="CHEBI:15377"/>
        <dbReference type="ChEBI" id="CHEBI:15378"/>
        <dbReference type="ChEBI" id="CHEBI:17790"/>
        <dbReference type="ChEBI" id="CHEBI:140522"/>
        <dbReference type="ChEBI" id="CHEBI:140523"/>
        <dbReference type="EC" id="3.1.1.11"/>
    </reaction>
</comment>
<dbReference type="GO" id="GO:0042545">
    <property type="term" value="P:cell wall modification"/>
    <property type="evidence" value="ECO:0007669"/>
    <property type="project" value="UniProtKB-UniRule"/>
</dbReference>
<dbReference type="InterPro" id="IPR033131">
    <property type="entry name" value="Pectinesterase_Asp_AS"/>
</dbReference>
<name>A0A484L6M0_9ASTE</name>
<evidence type="ECO:0000259" key="13">
    <source>
        <dbReference type="Pfam" id="PF01095"/>
    </source>
</evidence>
<gene>
    <name evidence="14" type="ORF">CCAM_LOCUS13706</name>
</gene>
<keyword evidence="6 11" id="KW-0378">Hydrolase</keyword>
<feature type="compositionally biased region" description="Basic and acidic residues" evidence="12">
    <location>
        <begin position="527"/>
        <end position="537"/>
    </location>
</feature>
<feature type="active site" evidence="10">
    <location>
        <position position="343"/>
    </location>
</feature>
<dbReference type="OrthoDB" id="2019149at2759"/>
<dbReference type="SUPFAM" id="SSF51126">
    <property type="entry name" value="Pectin lyase-like"/>
    <property type="match status" value="1"/>
</dbReference>
<dbReference type="EC" id="3.1.1.11" evidence="3 11"/>
<protein>
    <recommendedName>
        <fullName evidence="3 11">Pectinesterase</fullName>
        <ecNumber evidence="3 11">3.1.1.11</ecNumber>
    </recommendedName>
</protein>
<dbReference type="GO" id="GO:0045490">
    <property type="term" value="P:pectin catabolic process"/>
    <property type="evidence" value="ECO:0007669"/>
    <property type="project" value="UniProtKB-UniRule"/>
</dbReference>
<evidence type="ECO:0000256" key="9">
    <source>
        <dbReference type="ARBA" id="ARBA00047928"/>
    </source>
</evidence>
<keyword evidence="8" id="KW-0961">Cell wall biogenesis/degradation</keyword>
<evidence type="ECO:0000256" key="1">
    <source>
        <dbReference type="ARBA" id="ARBA00004191"/>
    </source>
</evidence>
<keyword evidence="5" id="KW-0964">Secreted</keyword>
<accession>A0A484L6M0</accession>
<dbReference type="InterPro" id="IPR000070">
    <property type="entry name" value="Pectinesterase_cat"/>
</dbReference>
<evidence type="ECO:0000313" key="15">
    <source>
        <dbReference type="Proteomes" id="UP000595140"/>
    </source>
</evidence>
<dbReference type="UniPathway" id="UPA00545">
    <property type="reaction ID" value="UER00823"/>
</dbReference>
<keyword evidence="15" id="KW-1185">Reference proteome</keyword>
<dbReference type="FunFam" id="2.160.20.10:FF:000029">
    <property type="entry name" value="Pectinesterase 4"/>
    <property type="match status" value="1"/>
</dbReference>
<evidence type="ECO:0000256" key="7">
    <source>
        <dbReference type="ARBA" id="ARBA00023085"/>
    </source>
</evidence>
<feature type="compositionally biased region" description="Polar residues" evidence="12">
    <location>
        <begin position="48"/>
        <end position="59"/>
    </location>
</feature>
<comment type="subcellular location">
    <subcellularLocation>
        <location evidence="1">Secreted</location>
        <location evidence="1">Cell wall</location>
    </subcellularLocation>
</comment>
<dbReference type="GO" id="GO:0030599">
    <property type="term" value="F:pectinesterase activity"/>
    <property type="evidence" value="ECO:0007669"/>
    <property type="project" value="UniProtKB-UniRule"/>
</dbReference>
<proteinExistence type="predicted"/>
<keyword evidence="4" id="KW-0134">Cell wall</keyword>
<feature type="domain" description="Pectinesterase catalytic" evidence="13">
    <location>
        <begin position="194"/>
        <end position="491"/>
    </location>
</feature>
<evidence type="ECO:0000256" key="2">
    <source>
        <dbReference type="ARBA" id="ARBA00005184"/>
    </source>
</evidence>
<feature type="compositionally biased region" description="Basic and acidic residues" evidence="12">
    <location>
        <begin position="60"/>
        <end position="71"/>
    </location>
</feature>
<evidence type="ECO:0000256" key="8">
    <source>
        <dbReference type="ARBA" id="ARBA00023316"/>
    </source>
</evidence>
<dbReference type="Pfam" id="PF01095">
    <property type="entry name" value="Pectinesterase"/>
    <property type="match status" value="1"/>
</dbReference>
<evidence type="ECO:0000256" key="3">
    <source>
        <dbReference type="ARBA" id="ARBA00013229"/>
    </source>
</evidence>
<evidence type="ECO:0000256" key="5">
    <source>
        <dbReference type="ARBA" id="ARBA00022525"/>
    </source>
</evidence>
<dbReference type="AlphaFoldDB" id="A0A484L6M0"/>
<reference evidence="14 15" key="1">
    <citation type="submission" date="2018-04" db="EMBL/GenBank/DDBJ databases">
        <authorList>
            <person name="Vogel A."/>
        </authorList>
    </citation>
    <scope>NUCLEOTIDE SEQUENCE [LARGE SCALE GENOMIC DNA]</scope>
</reference>
<evidence type="ECO:0000313" key="14">
    <source>
        <dbReference type="EMBL" id="VFQ71930.1"/>
    </source>
</evidence>
<dbReference type="PANTHER" id="PTHR31707">
    <property type="entry name" value="PECTINESTERASE"/>
    <property type="match status" value="1"/>
</dbReference>
<dbReference type="InterPro" id="IPR012334">
    <property type="entry name" value="Pectin_lyas_fold"/>
</dbReference>